<evidence type="ECO:0000313" key="6">
    <source>
        <dbReference type="Proteomes" id="UP000289482"/>
    </source>
</evidence>
<dbReference type="CDD" id="cd05233">
    <property type="entry name" value="SDR_c"/>
    <property type="match status" value="1"/>
</dbReference>
<comment type="similarity">
    <text evidence="1 3">Belongs to the short-chain dehydrogenases/reductases (SDR) family.</text>
</comment>
<dbReference type="PANTHER" id="PTHR44196:SF1">
    <property type="entry name" value="DEHYDROGENASE_REDUCTASE SDR FAMILY MEMBER 7B"/>
    <property type="match status" value="1"/>
</dbReference>
<evidence type="ECO:0000256" key="2">
    <source>
        <dbReference type="ARBA" id="ARBA00023002"/>
    </source>
</evidence>
<feature type="region of interest" description="Disordered" evidence="4">
    <location>
        <begin position="1"/>
        <end position="29"/>
    </location>
</feature>
<dbReference type="InterPro" id="IPR002347">
    <property type="entry name" value="SDR_fam"/>
</dbReference>
<evidence type="ECO:0000256" key="3">
    <source>
        <dbReference type="RuleBase" id="RU000363"/>
    </source>
</evidence>
<dbReference type="EMBL" id="SDIF01000048">
    <property type="protein sequence ID" value="RXS65586.1"/>
    <property type="molecule type" value="Genomic_DNA"/>
</dbReference>
<protein>
    <submittedName>
        <fullName evidence="5">SDR family oxidoreductase</fullName>
    </submittedName>
</protein>
<keyword evidence="2" id="KW-0560">Oxidoreductase</keyword>
<organism evidence="5 6">
    <name type="scientific">Streptomyces sioyaensis</name>
    <dbReference type="NCBI Taxonomy" id="67364"/>
    <lineage>
        <taxon>Bacteria</taxon>
        <taxon>Bacillati</taxon>
        <taxon>Actinomycetota</taxon>
        <taxon>Actinomycetes</taxon>
        <taxon>Kitasatosporales</taxon>
        <taxon>Streptomycetaceae</taxon>
        <taxon>Streptomyces</taxon>
    </lineage>
</organism>
<evidence type="ECO:0000256" key="1">
    <source>
        <dbReference type="ARBA" id="ARBA00006484"/>
    </source>
</evidence>
<gene>
    <name evidence="5" type="ORF">EST54_17970</name>
</gene>
<dbReference type="InterPro" id="IPR020904">
    <property type="entry name" value="Sc_DH/Rdtase_CS"/>
</dbReference>
<keyword evidence="6" id="KW-1185">Reference proteome</keyword>
<dbReference type="AlphaFoldDB" id="A0A4Q1QUU5"/>
<dbReference type="PANTHER" id="PTHR44196">
    <property type="entry name" value="DEHYDROGENASE/REDUCTASE SDR FAMILY MEMBER 7B"/>
    <property type="match status" value="1"/>
</dbReference>
<evidence type="ECO:0000256" key="4">
    <source>
        <dbReference type="SAM" id="MobiDB-lite"/>
    </source>
</evidence>
<dbReference type="Gene3D" id="3.40.50.720">
    <property type="entry name" value="NAD(P)-binding Rossmann-like Domain"/>
    <property type="match status" value="1"/>
</dbReference>
<evidence type="ECO:0000313" key="5">
    <source>
        <dbReference type="EMBL" id="RXS65586.1"/>
    </source>
</evidence>
<dbReference type="PRINTS" id="PR00080">
    <property type="entry name" value="SDRFAMILY"/>
</dbReference>
<reference evidence="5 6" key="1">
    <citation type="submission" date="2019-01" db="EMBL/GenBank/DDBJ databases">
        <title>Draft genome sequences of the type strain Streptomyces sioyaensis DSM 40032 and its novel strain, TM32, a thermotolerant antibiotics-producing actinobacterium.</title>
        <authorList>
            <person name="Nakaew N."/>
            <person name="Lumyong S."/>
            <person name="Sloan W.T."/>
            <person name="Sungthong R."/>
        </authorList>
    </citation>
    <scope>NUCLEOTIDE SEQUENCE [LARGE SCALE GENOMIC DNA]</scope>
    <source>
        <strain evidence="5 6">DSM 40032</strain>
    </source>
</reference>
<dbReference type="Pfam" id="PF00106">
    <property type="entry name" value="adh_short"/>
    <property type="match status" value="1"/>
</dbReference>
<name>A0A4Q1QUU5_9ACTN</name>
<dbReference type="PROSITE" id="PS00061">
    <property type="entry name" value="ADH_SHORT"/>
    <property type="match status" value="1"/>
</dbReference>
<sequence length="281" mass="29945">MGALARPRGHHERYRRPRGARGGGGPVSAELPSLRGQAALITGAGRGLGSILAAGLAEAGMAVGLIGRNRRRLDDTARACARHGAATAVCVADVRSPREIREAARAVHAELGPVDLLVNNAGLVDQGEAPFWEADPEHWWEVFETNVRGTVNACQAVGQEMIRRRSGRIVNVNSIFAVQGDLRYSAYSGSKASLLALAAVVADPLRDHGVHLFDISPGMVRTDMTLSMAVCAGREDWTDPARFVAAVLRVARGELDPLAGRFLHVGTDDLDELLGRQQLTG</sequence>
<dbReference type="GO" id="GO:0016020">
    <property type="term" value="C:membrane"/>
    <property type="evidence" value="ECO:0007669"/>
    <property type="project" value="TreeGrafter"/>
</dbReference>
<dbReference type="SUPFAM" id="SSF51735">
    <property type="entry name" value="NAD(P)-binding Rossmann-fold domains"/>
    <property type="match status" value="1"/>
</dbReference>
<dbReference type="InterPro" id="IPR036291">
    <property type="entry name" value="NAD(P)-bd_dom_sf"/>
</dbReference>
<feature type="compositionally biased region" description="Basic residues" evidence="4">
    <location>
        <begin position="7"/>
        <end position="19"/>
    </location>
</feature>
<proteinExistence type="inferred from homology"/>
<accession>A0A4Q1QUU5</accession>
<dbReference type="Proteomes" id="UP000289482">
    <property type="component" value="Unassembled WGS sequence"/>
</dbReference>
<dbReference type="GO" id="GO:0016491">
    <property type="term" value="F:oxidoreductase activity"/>
    <property type="evidence" value="ECO:0007669"/>
    <property type="project" value="UniProtKB-KW"/>
</dbReference>
<dbReference type="PRINTS" id="PR00081">
    <property type="entry name" value="GDHRDH"/>
</dbReference>
<comment type="caution">
    <text evidence="5">The sequence shown here is derived from an EMBL/GenBank/DDBJ whole genome shotgun (WGS) entry which is preliminary data.</text>
</comment>